<dbReference type="AlphaFoldDB" id="A0A255ZUC2"/>
<sequence length="114" mass="12871">MLASGFNSYSQTTSTITTENASIQGDYYTAEAGKMVYDQDNKITELTGDVYFVTNAIEINDADKVVFNEETKEITAHGNFTWRMRIPIEVVDTNGAKTRSMMRYKLGDDKAYLE</sequence>
<gene>
    <name evidence="2" type="ORF">CHU92_02435</name>
</gene>
<dbReference type="InterPro" id="IPR005653">
    <property type="entry name" value="OstA-like_N"/>
</dbReference>
<comment type="caution">
    <text evidence="2">The sequence shown here is derived from an EMBL/GenBank/DDBJ whole genome shotgun (WGS) entry which is preliminary data.</text>
</comment>
<evidence type="ECO:0000259" key="1">
    <source>
        <dbReference type="Pfam" id="PF03968"/>
    </source>
</evidence>
<keyword evidence="3" id="KW-1185">Reference proteome</keyword>
<protein>
    <recommendedName>
        <fullName evidence="1">Organic solvent tolerance-like N-terminal domain-containing protein</fullName>
    </recommendedName>
</protein>
<evidence type="ECO:0000313" key="3">
    <source>
        <dbReference type="Proteomes" id="UP000216605"/>
    </source>
</evidence>
<dbReference type="Gene3D" id="2.60.450.10">
    <property type="entry name" value="Lipopolysaccharide (LPS) transport protein A like domain"/>
    <property type="match status" value="1"/>
</dbReference>
<evidence type="ECO:0000313" key="2">
    <source>
        <dbReference type="EMBL" id="OYQ44360.1"/>
    </source>
</evidence>
<accession>A0A255ZUC2</accession>
<organism evidence="2 3">
    <name type="scientific">Flavobacterium cyanobacteriorum</name>
    <dbReference type="NCBI Taxonomy" id="2022802"/>
    <lineage>
        <taxon>Bacteria</taxon>
        <taxon>Pseudomonadati</taxon>
        <taxon>Bacteroidota</taxon>
        <taxon>Flavobacteriia</taxon>
        <taxon>Flavobacteriales</taxon>
        <taxon>Flavobacteriaceae</taxon>
        <taxon>Flavobacterium</taxon>
    </lineage>
</organism>
<name>A0A255ZUC2_9FLAO</name>
<dbReference type="Pfam" id="PF03968">
    <property type="entry name" value="LptD_N"/>
    <property type="match status" value="1"/>
</dbReference>
<dbReference type="Proteomes" id="UP000216605">
    <property type="component" value="Unassembled WGS sequence"/>
</dbReference>
<feature type="domain" description="Organic solvent tolerance-like N-terminal" evidence="1">
    <location>
        <begin position="15"/>
        <end position="71"/>
    </location>
</feature>
<reference evidence="2 3" key="1">
    <citation type="submission" date="2017-07" db="EMBL/GenBank/DDBJ databases">
        <title>Flavobacterium cyanobacteriorum sp. nov., isolated from cyanobacterial aggregates in a eutrophic lake.</title>
        <authorList>
            <person name="Cai H."/>
        </authorList>
    </citation>
    <scope>NUCLEOTIDE SEQUENCE [LARGE SCALE GENOMIC DNA]</scope>
    <source>
        <strain evidence="2 3">TH021</strain>
    </source>
</reference>
<proteinExistence type="predicted"/>
<dbReference type="EMBL" id="NOXV01000156">
    <property type="protein sequence ID" value="OYQ44360.1"/>
    <property type="molecule type" value="Genomic_DNA"/>
</dbReference>